<feature type="compositionally biased region" description="Low complexity" evidence="1">
    <location>
        <begin position="823"/>
        <end position="836"/>
    </location>
</feature>
<feature type="compositionally biased region" description="Pro residues" evidence="1">
    <location>
        <begin position="1037"/>
        <end position="1047"/>
    </location>
</feature>
<dbReference type="InParanoid" id="A0A6I8P959"/>
<dbReference type="GO" id="GO:0003714">
    <property type="term" value="F:transcription corepressor activity"/>
    <property type="evidence" value="ECO:0007669"/>
    <property type="project" value="Ensembl"/>
</dbReference>
<evidence type="ECO:0000313" key="4">
    <source>
        <dbReference type="Proteomes" id="UP000002279"/>
    </source>
</evidence>
<dbReference type="GO" id="GO:0044843">
    <property type="term" value="P:cell cycle G1/S phase transition"/>
    <property type="evidence" value="ECO:0007669"/>
    <property type="project" value="Ensembl"/>
</dbReference>
<feature type="compositionally biased region" description="Basic and acidic residues" evidence="1">
    <location>
        <begin position="1342"/>
        <end position="1353"/>
    </location>
</feature>
<dbReference type="GO" id="GO:0003712">
    <property type="term" value="F:transcription coregulator activity"/>
    <property type="evidence" value="ECO:0000318"/>
    <property type="project" value="GO_Central"/>
</dbReference>
<feature type="compositionally biased region" description="Low complexity" evidence="1">
    <location>
        <begin position="618"/>
        <end position="638"/>
    </location>
</feature>
<feature type="compositionally biased region" description="Basic and acidic residues" evidence="1">
    <location>
        <begin position="1135"/>
        <end position="1153"/>
    </location>
</feature>
<dbReference type="FunCoup" id="A0A6I8P959">
    <property type="interactions" value="3824"/>
</dbReference>
<dbReference type="GO" id="GO:0045944">
    <property type="term" value="P:positive regulation of transcription by RNA polymerase II"/>
    <property type="evidence" value="ECO:0007669"/>
    <property type="project" value="Ensembl"/>
</dbReference>
<feature type="domain" description="Protein NPAT C-terminal" evidence="2">
    <location>
        <begin position="746"/>
        <end position="1398"/>
    </location>
</feature>
<dbReference type="GO" id="GO:0005634">
    <property type="term" value="C:nucleus"/>
    <property type="evidence" value="ECO:0000318"/>
    <property type="project" value="GO_Central"/>
</dbReference>
<organism evidence="3 4">
    <name type="scientific">Ornithorhynchus anatinus</name>
    <name type="common">Duckbill platypus</name>
    <dbReference type="NCBI Taxonomy" id="9258"/>
    <lineage>
        <taxon>Eukaryota</taxon>
        <taxon>Metazoa</taxon>
        <taxon>Chordata</taxon>
        <taxon>Craniata</taxon>
        <taxon>Vertebrata</taxon>
        <taxon>Euteleostomi</taxon>
        <taxon>Mammalia</taxon>
        <taxon>Monotremata</taxon>
        <taxon>Ornithorhynchidae</taxon>
        <taxon>Ornithorhynchus</taxon>
    </lineage>
</organism>
<protein>
    <submittedName>
        <fullName evidence="3">Nuclear protein, coactivator of histone transcription</fullName>
    </submittedName>
</protein>
<reference evidence="3" key="2">
    <citation type="submission" date="2025-08" db="UniProtKB">
        <authorList>
            <consortium name="Ensembl"/>
        </authorList>
    </citation>
    <scope>IDENTIFICATION</scope>
    <source>
        <strain evidence="3">Glennie</strain>
    </source>
</reference>
<dbReference type="OMA" id="PMRSNFV"/>
<dbReference type="Bgee" id="ENSOANG00000010457">
    <property type="expression patterns" value="Expressed in ovary and 8 other cell types or tissues"/>
</dbReference>
<feature type="region of interest" description="Disordered" evidence="1">
    <location>
        <begin position="390"/>
        <end position="416"/>
    </location>
</feature>
<feature type="compositionally biased region" description="Basic and acidic residues" evidence="1">
    <location>
        <begin position="679"/>
        <end position="694"/>
    </location>
</feature>
<dbReference type="GO" id="GO:0015030">
    <property type="term" value="C:Cajal body"/>
    <property type="evidence" value="ECO:0007669"/>
    <property type="project" value="Ensembl"/>
</dbReference>
<feature type="region of interest" description="Disordered" evidence="1">
    <location>
        <begin position="474"/>
        <end position="720"/>
    </location>
</feature>
<dbReference type="GO" id="GO:0003713">
    <property type="term" value="F:transcription coactivator activity"/>
    <property type="evidence" value="ECO:0007669"/>
    <property type="project" value="Ensembl"/>
</dbReference>
<dbReference type="InterPro" id="IPR052850">
    <property type="entry name" value="NPAT_LisH"/>
</dbReference>
<dbReference type="InterPro" id="IPR031442">
    <property type="entry name" value="NPAT_C"/>
</dbReference>
<feature type="region of interest" description="Disordered" evidence="1">
    <location>
        <begin position="970"/>
        <end position="1299"/>
    </location>
</feature>
<feature type="compositionally biased region" description="Low complexity" evidence="1">
    <location>
        <begin position="783"/>
        <end position="809"/>
    </location>
</feature>
<sequence>MLLPSDVARLVLGYLQQENLISTCQAFILESSDLKEYAEHCTDEGFIPACLLSLFGKNLTTILNEYVAMKAKETTNEVPAMMSSLWKKLDYTLSQIRSMQTSAGFAANQRARTRSGIAEIKRQRKIASQAASSSPELLPVAPQGGPHSSSHLAATQVIRPSSQTAPQLRQSFVFVNHAQDSSISTGESLQIVVPGPQDRKINASLLSPGRRKSESQRKSIVLSGPHSTIRNFQDSNTFTVEKQMVIENAREKILSNKSLQEKLAENINKFLISDGNITQAPKQTDNSPTEQETSIDEILGFQSEIHMSEEAIRDILEHTESDPAFQDLYDLFDYGKTKNNKTLSPGPGSSILLADETALVVEGSFATEEAGDHSGEAQFCPEYQPGGASCALKNGGSDDRLGPETQGRSGPLDSNVQKEEAFKAASCLSALEQRCGLSIAFDPVPPLNDATQRADSAPAYPEPCVELFGNQMAVESDKASPSPSAPDVPGPRSDGSGPPSVPLVLPDGGIDDDGSPTDAQLRAPRLSRNGLSTERPSGDGASGSPGGAARPKTPFHGSESPSPNEIHREKMETLGVSSAAQKADCPNDPSEPGGASAVSVESTLSALPGQRKMEPELGASAPSGERPSGGSSPGLPRAVETATLSPGSPGSEKAVVESPEALASVQEAAAGFLSPGESDGCRDVEGMTAEERGSESTCPSTGGADPEAPSVPSGGRSEEVDPSNIVSLKIIISDDPFVATDAELNSAVSSIGGENLPTIILSSPSKSPAAPDPEAAGGPGPDGPADAVVGAGGESPAAGGRIPAAPGPRDSTGGSPRSEERGGFPAAGPPGAARDGGFIQLMPATGAAFGGSGNILIATCVTDPAALGTAGAQSNVVVLPGGSAPLASQPPAPQPLRTPPRSGGVYAVNQAVSPGFSQGSAIIIASPVQPVLQGMVGVIPVSVVGQSGNSFPAPPRQVLHVPVAAPVCNRSVPKLPLPPKSQKNPGGRNKPNTAPGKPTASSGDAASRPAGFRAQRPGISDKGGSSDLGRKAEDGPVPLPPDGPPAPAARQNPSHRRVLCFDGAAAGPRGRAPSRSRERSEGPPPAAPDAAAAPPGRKEKEKPPAPRAAPKADSAGGREAQPEKKPSLAGLPLDPFHKTTANKENELRGDAQKSQEAPRLSNGQQNGGPWGEKAAAAGPEPTRKAAGPAGGAPREPKREQAKPAGQGDPPPGRAGDAPRDGRRPGPASGRPGENGELPGPRTPGAGEKPADGAAEGGGRAPGGRRPHGDEGGAPKVTVPPATPDLPACSPASETGSENSVNMAAHTLMILSRAAIARTGGATPLKDNTQQFRASRSTAKKRKLEDPEERERNPRPSGKSLQNSTTPVKKKKMKKKKLPNSFPAGMDVDKFLLSLHYDE</sequence>
<feature type="region of interest" description="Disordered" evidence="1">
    <location>
        <begin position="128"/>
        <end position="152"/>
    </location>
</feature>
<dbReference type="SMART" id="SM00667">
    <property type="entry name" value="LisH"/>
    <property type="match status" value="1"/>
</dbReference>
<accession>A0A6I8P959</accession>
<dbReference type="PANTHER" id="PTHR15087">
    <property type="entry name" value="PROTEIN NPAT"/>
    <property type="match status" value="1"/>
</dbReference>
<feature type="compositionally biased region" description="Polar residues" evidence="1">
    <location>
        <begin position="1325"/>
        <end position="1336"/>
    </location>
</feature>
<reference evidence="3" key="3">
    <citation type="submission" date="2025-09" db="UniProtKB">
        <authorList>
            <consortium name="Ensembl"/>
        </authorList>
    </citation>
    <scope>IDENTIFICATION</scope>
    <source>
        <strain evidence="3">Glennie</strain>
    </source>
</reference>
<feature type="compositionally biased region" description="Polar residues" evidence="1">
    <location>
        <begin position="406"/>
        <end position="415"/>
    </location>
</feature>
<evidence type="ECO:0000259" key="2">
    <source>
        <dbReference type="Pfam" id="PF15712"/>
    </source>
</evidence>
<feature type="region of interest" description="Disordered" evidence="1">
    <location>
        <begin position="1320"/>
        <end position="1384"/>
    </location>
</feature>
<dbReference type="Pfam" id="PF15712">
    <property type="entry name" value="NPAT_C"/>
    <property type="match status" value="1"/>
</dbReference>
<dbReference type="GeneTree" id="ENSGT00390000012388"/>
<feature type="compositionally biased region" description="Low complexity" evidence="1">
    <location>
        <begin position="762"/>
        <end position="776"/>
    </location>
</feature>
<dbReference type="PANTHER" id="PTHR15087:SF14">
    <property type="entry name" value="PROTEIN NPAT"/>
    <property type="match status" value="1"/>
</dbReference>
<evidence type="ECO:0000313" key="3">
    <source>
        <dbReference type="Ensembl" id="ENSOANP00000048851.1"/>
    </source>
</evidence>
<dbReference type="PROSITE" id="PS50896">
    <property type="entry name" value="LISH"/>
    <property type="match status" value="1"/>
</dbReference>
<feature type="compositionally biased region" description="Basic residues" evidence="1">
    <location>
        <begin position="1367"/>
        <end position="1377"/>
    </location>
</feature>
<dbReference type="GO" id="GO:0005737">
    <property type="term" value="C:cytoplasm"/>
    <property type="evidence" value="ECO:0007669"/>
    <property type="project" value="Ensembl"/>
</dbReference>
<reference evidence="3 4" key="1">
    <citation type="journal article" date="2008" name="Nature">
        <title>Genome analysis of the platypus reveals unique signatures of evolution.</title>
        <authorList>
            <person name="Warren W.C."/>
            <person name="Hillier L.W."/>
            <person name="Marshall Graves J.A."/>
            <person name="Birney E."/>
            <person name="Ponting C.P."/>
            <person name="Grutzner F."/>
            <person name="Belov K."/>
            <person name="Miller W."/>
            <person name="Clarke L."/>
            <person name="Chinwalla A.T."/>
            <person name="Yang S.P."/>
            <person name="Heger A."/>
            <person name="Locke D.P."/>
            <person name="Miethke P."/>
            <person name="Waters P.D."/>
            <person name="Veyrunes F."/>
            <person name="Fulton L."/>
            <person name="Fulton B."/>
            <person name="Graves T."/>
            <person name="Wallis J."/>
            <person name="Puente X.S."/>
            <person name="Lopez-Otin C."/>
            <person name="Ordonez G.R."/>
            <person name="Eichler E.E."/>
            <person name="Chen L."/>
            <person name="Cheng Z."/>
            <person name="Deakin J.E."/>
            <person name="Alsop A."/>
            <person name="Thompson K."/>
            <person name="Kirby P."/>
            <person name="Papenfuss A.T."/>
            <person name="Wakefield M.J."/>
            <person name="Olender T."/>
            <person name="Lancet D."/>
            <person name="Huttley G.A."/>
            <person name="Smit A.F."/>
            <person name="Pask A."/>
            <person name="Temple-Smith P."/>
            <person name="Batzer M.A."/>
            <person name="Walker J.A."/>
            <person name="Konkel M.K."/>
            <person name="Harris R.S."/>
            <person name="Whittington C.M."/>
            <person name="Wong E.S."/>
            <person name="Gemmell N.J."/>
            <person name="Buschiazzo E."/>
            <person name="Vargas Jentzsch I.M."/>
            <person name="Merkel A."/>
            <person name="Schmitz J."/>
            <person name="Zemann A."/>
            <person name="Churakov G."/>
            <person name="Kriegs J.O."/>
            <person name="Brosius J."/>
            <person name="Murchison E.P."/>
            <person name="Sachidanandam R."/>
            <person name="Smith C."/>
            <person name="Hannon G.J."/>
            <person name="Tsend-Ayush E."/>
            <person name="McMillan D."/>
            <person name="Attenborough R."/>
            <person name="Rens W."/>
            <person name="Ferguson-Smith M."/>
            <person name="Lefevre C.M."/>
            <person name="Sharp J.A."/>
            <person name="Nicholas K.R."/>
            <person name="Ray D.A."/>
            <person name="Kube M."/>
            <person name="Reinhardt R."/>
            <person name="Pringle T.H."/>
            <person name="Taylor J."/>
            <person name="Jones R.C."/>
            <person name="Nixon B."/>
            <person name="Dacheux J.L."/>
            <person name="Niwa H."/>
            <person name="Sekita Y."/>
            <person name="Huang X."/>
            <person name="Stark A."/>
            <person name="Kheradpour P."/>
            <person name="Kellis M."/>
            <person name="Flicek P."/>
            <person name="Chen Y."/>
            <person name="Webber C."/>
            <person name="Hardison R."/>
            <person name="Nelson J."/>
            <person name="Hallsworth-Pepin K."/>
            <person name="Delehaunty K."/>
            <person name="Markovic C."/>
            <person name="Minx P."/>
            <person name="Feng Y."/>
            <person name="Kremitzki C."/>
            <person name="Mitreva M."/>
            <person name="Glasscock J."/>
            <person name="Wylie T."/>
            <person name="Wohldmann P."/>
            <person name="Thiru P."/>
            <person name="Nhan M.N."/>
            <person name="Pohl C.S."/>
            <person name="Smith S.M."/>
            <person name="Hou S."/>
            <person name="Nefedov M."/>
            <person name="de Jong P.J."/>
            <person name="Renfree M.B."/>
            <person name="Mardis E.R."/>
            <person name="Wilson R.K."/>
        </authorList>
    </citation>
    <scope>NUCLEOTIDE SEQUENCE [LARGE SCALE GENOMIC DNA]</scope>
    <source>
        <strain evidence="3 4">Glennie</strain>
    </source>
</reference>
<dbReference type="Proteomes" id="UP000002279">
    <property type="component" value="Chromosome 20"/>
</dbReference>
<feature type="compositionally biased region" description="Low complexity" evidence="1">
    <location>
        <begin position="1063"/>
        <end position="1073"/>
    </location>
</feature>
<dbReference type="OrthoDB" id="6287635at2759"/>
<dbReference type="Ensembl" id="ENSOANT00000049957.1">
    <property type="protein sequence ID" value="ENSOANP00000048851.1"/>
    <property type="gene ID" value="ENSOANG00000010457.2"/>
</dbReference>
<gene>
    <name evidence="3" type="primary">NPAT</name>
</gene>
<dbReference type="GO" id="GO:0097504">
    <property type="term" value="C:Gemini of Cajal bodies"/>
    <property type="evidence" value="ECO:0007669"/>
    <property type="project" value="Ensembl"/>
</dbReference>
<keyword evidence="4" id="KW-1185">Reference proteome</keyword>
<feature type="region of interest" description="Disordered" evidence="1">
    <location>
        <begin position="749"/>
        <end position="836"/>
    </location>
</feature>
<dbReference type="InterPro" id="IPR006594">
    <property type="entry name" value="LisH"/>
</dbReference>
<evidence type="ECO:0000256" key="1">
    <source>
        <dbReference type="SAM" id="MobiDB-lite"/>
    </source>
</evidence>
<name>A0A6I8P959_ORNAN</name>
<proteinExistence type="predicted"/>
<feature type="compositionally biased region" description="Low complexity" evidence="1">
    <location>
        <begin position="1184"/>
        <end position="1193"/>
    </location>
</feature>